<dbReference type="SUPFAM" id="SSF55073">
    <property type="entry name" value="Nucleotide cyclase"/>
    <property type="match status" value="1"/>
</dbReference>
<evidence type="ECO:0000256" key="1">
    <source>
        <dbReference type="ARBA" id="ARBA00001946"/>
    </source>
</evidence>
<feature type="chain" id="PRO_5020319457" evidence="4">
    <location>
        <begin position="30"/>
        <end position="424"/>
    </location>
</feature>
<feature type="transmembrane region" description="Helical" evidence="3">
    <location>
        <begin position="60"/>
        <end position="81"/>
    </location>
</feature>
<dbReference type="NCBIfam" id="TIGR00254">
    <property type="entry name" value="GGDEF"/>
    <property type="match status" value="1"/>
</dbReference>
<comment type="cofactor">
    <cofactor evidence="1">
        <name>Mg(2+)</name>
        <dbReference type="ChEBI" id="CHEBI:18420"/>
    </cofactor>
</comment>
<dbReference type="PROSITE" id="PS50887">
    <property type="entry name" value="GGDEF"/>
    <property type="match status" value="1"/>
</dbReference>
<evidence type="ECO:0000256" key="3">
    <source>
        <dbReference type="SAM" id="Phobius"/>
    </source>
</evidence>
<dbReference type="InterPro" id="IPR029787">
    <property type="entry name" value="Nucleotide_cyclase"/>
</dbReference>
<dbReference type="InterPro" id="IPR001610">
    <property type="entry name" value="PAC"/>
</dbReference>
<dbReference type="CDD" id="cd01949">
    <property type="entry name" value="GGDEF"/>
    <property type="match status" value="1"/>
</dbReference>
<organism evidence="8 9">
    <name type="scientific">Plasticicumulans lactativorans</name>
    <dbReference type="NCBI Taxonomy" id="1133106"/>
    <lineage>
        <taxon>Bacteria</taxon>
        <taxon>Pseudomonadati</taxon>
        <taxon>Pseudomonadota</taxon>
        <taxon>Gammaproteobacteria</taxon>
        <taxon>Candidatus Competibacteraceae</taxon>
        <taxon>Plasticicumulans</taxon>
    </lineage>
</organism>
<protein>
    <submittedName>
        <fullName evidence="8">PAS domain S-box-containing protein/diguanylate cyclase (GGDEF)-like protein</fullName>
    </submittedName>
</protein>
<dbReference type="InterPro" id="IPR013655">
    <property type="entry name" value="PAS_fold_3"/>
</dbReference>
<feature type="coiled-coil region" evidence="2">
    <location>
        <begin position="219"/>
        <end position="256"/>
    </location>
</feature>
<dbReference type="PANTHER" id="PTHR46663">
    <property type="entry name" value="DIGUANYLATE CYCLASE DGCT-RELATED"/>
    <property type="match status" value="1"/>
</dbReference>
<evidence type="ECO:0000256" key="2">
    <source>
        <dbReference type="SAM" id="Coils"/>
    </source>
</evidence>
<feature type="domain" description="GGDEF" evidence="7">
    <location>
        <begin position="284"/>
        <end position="418"/>
    </location>
</feature>
<dbReference type="InterPro" id="IPR035965">
    <property type="entry name" value="PAS-like_dom_sf"/>
</dbReference>
<proteinExistence type="predicted"/>
<evidence type="ECO:0000259" key="7">
    <source>
        <dbReference type="PROSITE" id="PS50887"/>
    </source>
</evidence>
<dbReference type="RefSeq" id="WP_132544616.1">
    <property type="nucleotide sequence ID" value="NZ_SLWY01000019.1"/>
</dbReference>
<evidence type="ECO:0000259" key="5">
    <source>
        <dbReference type="PROSITE" id="PS50112"/>
    </source>
</evidence>
<dbReference type="SMART" id="SM00267">
    <property type="entry name" value="GGDEF"/>
    <property type="match status" value="1"/>
</dbReference>
<evidence type="ECO:0000313" key="9">
    <source>
        <dbReference type="Proteomes" id="UP000295765"/>
    </source>
</evidence>
<comment type="caution">
    <text evidence="8">The sequence shown here is derived from an EMBL/GenBank/DDBJ whole genome shotgun (WGS) entry which is preliminary data.</text>
</comment>
<keyword evidence="3" id="KW-0812">Transmembrane</keyword>
<dbReference type="SMART" id="SM00091">
    <property type="entry name" value="PAS"/>
    <property type="match status" value="1"/>
</dbReference>
<dbReference type="EMBL" id="SLWY01000019">
    <property type="protein sequence ID" value="TCO79555.1"/>
    <property type="molecule type" value="Genomic_DNA"/>
</dbReference>
<keyword evidence="2" id="KW-0175">Coiled coil</keyword>
<dbReference type="InterPro" id="IPR052163">
    <property type="entry name" value="DGC-Regulatory_Protein"/>
</dbReference>
<dbReference type="Gene3D" id="3.30.70.270">
    <property type="match status" value="1"/>
</dbReference>
<evidence type="ECO:0000313" key="8">
    <source>
        <dbReference type="EMBL" id="TCO79555.1"/>
    </source>
</evidence>
<dbReference type="Gene3D" id="3.30.450.20">
    <property type="entry name" value="PAS domain"/>
    <property type="match status" value="1"/>
</dbReference>
<dbReference type="Pfam" id="PF08447">
    <property type="entry name" value="PAS_3"/>
    <property type="match status" value="1"/>
</dbReference>
<feature type="domain" description="PAS" evidence="5">
    <location>
        <begin position="102"/>
        <end position="174"/>
    </location>
</feature>
<name>A0A4R2LJK7_9GAMM</name>
<dbReference type="SUPFAM" id="SSF55785">
    <property type="entry name" value="PYP-like sensor domain (PAS domain)"/>
    <property type="match status" value="1"/>
</dbReference>
<dbReference type="PROSITE" id="PS50112">
    <property type="entry name" value="PAS"/>
    <property type="match status" value="1"/>
</dbReference>
<keyword evidence="3" id="KW-0472">Membrane</keyword>
<dbReference type="PROSITE" id="PS50113">
    <property type="entry name" value="PAC"/>
    <property type="match status" value="1"/>
</dbReference>
<keyword evidence="9" id="KW-1185">Reference proteome</keyword>
<reference evidence="8 9" key="1">
    <citation type="submission" date="2019-03" db="EMBL/GenBank/DDBJ databases">
        <title>Genomic Encyclopedia of Type Strains, Phase IV (KMG-IV): sequencing the most valuable type-strain genomes for metagenomic binning, comparative biology and taxonomic classification.</title>
        <authorList>
            <person name="Goeker M."/>
        </authorList>
    </citation>
    <scope>NUCLEOTIDE SEQUENCE [LARGE SCALE GENOMIC DNA]</scope>
    <source>
        <strain evidence="8 9">DSM 25287</strain>
    </source>
</reference>
<dbReference type="InterPro" id="IPR043128">
    <property type="entry name" value="Rev_trsase/Diguanyl_cyclase"/>
</dbReference>
<dbReference type="CDD" id="cd00130">
    <property type="entry name" value="PAS"/>
    <property type="match status" value="1"/>
</dbReference>
<accession>A0A4R2LJK7</accession>
<feature type="domain" description="PAC" evidence="6">
    <location>
        <begin position="178"/>
        <end position="231"/>
    </location>
</feature>
<gene>
    <name evidence="8" type="ORF">EV699_11911</name>
</gene>
<dbReference type="AlphaFoldDB" id="A0A4R2LJK7"/>
<dbReference type="Proteomes" id="UP000295765">
    <property type="component" value="Unassembled WGS sequence"/>
</dbReference>
<dbReference type="InterPro" id="IPR000160">
    <property type="entry name" value="GGDEF_dom"/>
</dbReference>
<evidence type="ECO:0000256" key="4">
    <source>
        <dbReference type="SAM" id="SignalP"/>
    </source>
</evidence>
<keyword evidence="4" id="KW-0732">Signal</keyword>
<dbReference type="InterPro" id="IPR000700">
    <property type="entry name" value="PAS-assoc_C"/>
</dbReference>
<dbReference type="SMART" id="SM00086">
    <property type="entry name" value="PAC"/>
    <property type="match status" value="1"/>
</dbReference>
<dbReference type="Pfam" id="PF00990">
    <property type="entry name" value="GGDEF"/>
    <property type="match status" value="1"/>
</dbReference>
<sequence>MSPSPPVNPCPRHPALLALSLSGVLLATAGGATYTQLVRDSPFTHDCERRALSAGERRGFAVTAVVAGLGMLVMAGAIAQLGRAARRRTRRLEALRDALAHAEERWRFALQGADDGVWDWHVQTGEEYHSERWRAMLGYAEGEIADLAVEWEQRIHPDDREQVLADLHAHLAGRVPAYRSEHRVRCRDGAYKWILDRGVVIDRDAEGRPLRMVGTHVDISAARELQQRLHAQAEELRAANARLAEGERRLHEIANTDALTGVLNRRALLERARSEVERARRYHHPLAALVLDLDHFKRINDTHGHAAGDAVLRAVVGACTAALRTPDVFGRTGGEEFVALLPETDTAAAIEVAERLRVQVRALAIEIEPGVHAGTTMSIGVAMLETTDTDVDRLLARADRALYRVKHGGRDAVALYTDAAEDPS</sequence>
<evidence type="ECO:0000259" key="6">
    <source>
        <dbReference type="PROSITE" id="PS50113"/>
    </source>
</evidence>
<dbReference type="FunFam" id="3.30.70.270:FF:000001">
    <property type="entry name" value="Diguanylate cyclase domain protein"/>
    <property type="match status" value="1"/>
</dbReference>
<dbReference type="PANTHER" id="PTHR46663:SF4">
    <property type="entry name" value="DIGUANYLATE CYCLASE DGCT-RELATED"/>
    <property type="match status" value="1"/>
</dbReference>
<dbReference type="OrthoDB" id="9776960at2"/>
<dbReference type="InterPro" id="IPR000014">
    <property type="entry name" value="PAS"/>
</dbReference>
<dbReference type="GO" id="GO:0003824">
    <property type="term" value="F:catalytic activity"/>
    <property type="evidence" value="ECO:0007669"/>
    <property type="project" value="UniProtKB-ARBA"/>
</dbReference>
<dbReference type="NCBIfam" id="TIGR00229">
    <property type="entry name" value="sensory_box"/>
    <property type="match status" value="1"/>
</dbReference>
<feature type="signal peptide" evidence="4">
    <location>
        <begin position="1"/>
        <end position="29"/>
    </location>
</feature>
<keyword evidence="3" id="KW-1133">Transmembrane helix</keyword>